<name>A0A2T7NTK7_POMCA</name>
<keyword evidence="2" id="KW-1185">Reference proteome</keyword>
<dbReference type="AlphaFoldDB" id="A0A2T7NTK7"/>
<dbReference type="EMBL" id="PZQS01000009">
    <property type="protein sequence ID" value="PVD24501.1"/>
    <property type="molecule type" value="Genomic_DNA"/>
</dbReference>
<comment type="caution">
    <text evidence="1">The sequence shown here is derived from an EMBL/GenBank/DDBJ whole genome shotgun (WGS) entry which is preliminary data.</text>
</comment>
<reference evidence="1 2" key="1">
    <citation type="submission" date="2018-04" db="EMBL/GenBank/DDBJ databases">
        <title>The genome of golden apple snail Pomacea canaliculata provides insight into stress tolerance and invasive adaptation.</title>
        <authorList>
            <person name="Liu C."/>
            <person name="Liu B."/>
            <person name="Ren Y."/>
            <person name="Zhang Y."/>
            <person name="Wang H."/>
            <person name="Li S."/>
            <person name="Jiang F."/>
            <person name="Yin L."/>
            <person name="Zhang G."/>
            <person name="Qian W."/>
            <person name="Fan W."/>
        </authorList>
    </citation>
    <scope>NUCLEOTIDE SEQUENCE [LARGE SCALE GENOMIC DNA]</scope>
    <source>
        <strain evidence="1">SZHN2017</strain>
        <tissue evidence="1">Muscle</tissue>
    </source>
</reference>
<proteinExistence type="predicted"/>
<dbReference type="Proteomes" id="UP000245119">
    <property type="component" value="Linkage Group LG9"/>
</dbReference>
<protein>
    <submittedName>
        <fullName evidence="1">Uncharacterized protein</fullName>
    </submittedName>
</protein>
<gene>
    <name evidence="1" type="ORF">C0Q70_14984</name>
</gene>
<evidence type="ECO:0000313" key="1">
    <source>
        <dbReference type="EMBL" id="PVD24501.1"/>
    </source>
</evidence>
<sequence length="120" mass="12664">MGDQRGCEKGVGERTPDDGLFCGSRNNLAELLTHDFVPSPSLLALGRFRKIPPLVNWGGRGSSCPTASPPKHPINRQLSLFHLTPDCRRVPLDPPAAVSEGSNLGPVRVLSAGSATVGGR</sequence>
<organism evidence="1 2">
    <name type="scientific">Pomacea canaliculata</name>
    <name type="common">Golden apple snail</name>
    <dbReference type="NCBI Taxonomy" id="400727"/>
    <lineage>
        <taxon>Eukaryota</taxon>
        <taxon>Metazoa</taxon>
        <taxon>Spiralia</taxon>
        <taxon>Lophotrochozoa</taxon>
        <taxon>Mollusca</taxon>
        <taxon>Gastropoda</taxon>
        <taxon>Caenogastropoda</taxon>
        <taxon>Architaenioglossa</taxon>
        <taxon>Ampullarioidea</taxon>
        <taxon>Ampullariidae</taxon>
        <taxon>Pomacea</taxon>
    </lineage>
</organism>
<evidence type="ECO:0000313" key="2">
    <source>
        <dbReference type="Proteomes" id="UP000245119"/>
    </source>
</evidence>
<accession>A0A2T7NTK7</accession>